<protein>
    <recommendedName>
        <fullName evidence="4">Protein kinase domain-containing protein</fullName>
    </recommendedName>
</protein>
<accession>A0ABY6U4B1</accession>
<name>A0ABY6U4B1_BIOOC</name>
<keyword evidence="3" id="KW-1185">Reference proteome</keyword>
<dbReference type="Proteomes" id="UP000766486">
    <property type="component" value="Unassembled WGS sequence"/>
</dbReference>
<evidence type="ECO:0000256" key="1">
    <source>
        <dbReference type="SAM" id="MobiDB-lite"/>
    </source>
</evidence>
<evidence type="ECO:0000313" key="3">
    <source>
        <dbReference type="Proteomes" id="UP000766486"/>
    </source>
</evidence>
<gene>
    <name evidence="2" type="ORF">CLO192961_LOCUS154820</name>
</gene>
<organism evidence="2 3">
    <name type="scientific">Bionectria ochroleuca</name>
    <name type="common">Gliocladium roseum</name>
    <dbReference type="NCBI Taxonomy" id="29856"/>
    <lineage>
        <taxon>Eukaryota</taxon>
        <taxon>Fungi</taxon>
        <taxon>Dikarya</taxon>
        <taxon>Ascomycota</taxon>
        <taxon>Pezizomycotina</taxon>
        <taxon>Sordariomycetes</taxon>
        <taxon>Hypocreomycetidae</taxon>
        <taxon>Hypocreales</taxon>
        <taxon>Bionectriaceae</taxon>
        <taxon>Clonostachys</taxon>
    </lineage>
</organism>
<dbReference type="InterPro" id="IPR011009">
    <property type="entry name" value="Kinase-like_dom_sf"/>
</dbReference>
<evidence type="ECO:0008006" key="4">
    <source>
        <dbReference type="Google" id="ProtNLM"/>
    </source>
</evidence>
<dbReference type="SUPFAM" id="SSF56112">
    <property type="entry name" value="Protein kinase-like (PK-like)"/>
    <property type="match status" value="1"/>
</dbReference>
<sequence>MRAISEARFGRAPWTAPELEPDRLWKKPEVIIYNVFTYPGVSSSALGYDAANRSWYLLNLDTVYQGEEEWLSETIIKHIVDYQSTHGTPPNFNTINTTCEGSPVTFEKSPYEEVARPIHGNFCYGSQESDTLPTTTFDQIKEKMFLTGSIDRCVWNGTDCIFKRIEFHEDLLPVELRTYGGGHGTAVSIWRPNPGGTCWGVAYAMGYKGDETDEEDEVEVQPGRLKEKDPPVLSAETPTSNDFPLLPVTETHLQSLVEAVEELSRAGVLHGDVADRNTLLTPDNRLLLIDMGEVAPDYKGDAHALGKMMDWVCERVDWDTEALSRVKATAARLQSIIDPSAVASSYKLRGH</sequence>
<evidence type="ECO:0000313" key="2">
    <source>
        <dbReference type="EMBL" id="VUC25083.1"/>
    </source>
</evidence>
<dbReference type="Gene3D" id="3.90.1200.10">
    <property type="match status" value="1"/>
</dbReference>
<proteinExistence type="predicted"/>
<feature type="region of interest" description="Disordered" evidence="1">
    <location>
        <begin position="211"/>
        <end position="245"/>
    </location>
</feature>
<dbReference type="EMBL" id="CABFNS010000729">
    <property type="protein sequence ID" value="VUC25083.1"/>
    <property type="molecule type" value="Genomic_DNA"/>
</dbReference>
<reference evidence="2 3" key="1">
    <citation type="submission" date="2019-06" db="EMBL/GenBank/DDBJ databases">
        <authorList>
            <person name="Broberg M."/>
        </authorList>
    </citation>
    <scope>NUCLEOTIDE SEQUENCE [LARGE SCALE GENOMIC DNA]</scope>
</reference>
<comment type="caution">
    <text evidence="2">The sequence shown here is derived from an EMBL/GenBank/DDBJ whole genome shotgun (WGS) entry which is preliminary data.</text>
</comment>